<sequence length="288" mass="30788">MPTPSFLDTRLNAVRPDLADRALEGRVEAPRFVEGTPAHVTVPVTALRRRPAADAPRDTELLLGETVTVFDRAEGFAWVQARRDGYVGYVAARDIAEGAPAPTHAVSAVRSFIYRAADIKSPVTGWVSLNSPVVISGTEDRFSRLAGGGYMVSQHLRGVADREDDFVAVAEGFLETPYLWGGRSSLGLDCSGLVQNALHAAGFACPRDTDMQEAALGETLPDGAPFARGDLVFWKGHVGIMLDGDTLLHANATYMKIVAEPVAPAIARIAETDGPVTSVRRMPGLRAP</sequence>
<evidence type="ECO:0000256" key="3">
    <source>
        <dbReference type="ARBA" id="ARBA00022801"/>
    </source>
</evidence>
<keyword evidence="2" id="KW-0645">Protease</keyword>
<organism evidence="6 7">
    <name type="scientific">Pyruvatibacter mobilis</name>
    <dbReference type="NCBI Taxonomy" id="1712261"/>
    <lineage>
        <taxon>Bacteria</taxon>
        <taxon>Pseudomonadati</taxon>
        <taxon>Pseudomonadota</taxon>
        <taxon>Alphaproteobacteria</taxon>
        <taxon>Hyphomicrobiales</taxon>
        <taxon>Parvibaculaceae</taxon>
        <taxon>Pyruvatibacter</taxon>
    </lineage>
</organism>
<reference evidence="6 7" key="1">
    <citation type="journal article" date="2016" name="Int. J. Syst. Evol. Microbiol.">
        <title>Pyruvatibacter mobilis gen. nov., sp. nov., a marine bacterium from the culture broth of Picochlorum sp. 122.</title>
        <authorList>
            <person name="Wang G."/>
            <person name="Tang M."/>
            <person name="Wu H."/>
            <person name="Dai S."/>
            <person name="Li T."/>
            <person name="Chen C."/>
            <person name="He H."/>
            <person name="Fan J."/>
            <person name="Xiang W."/>
            <person name="Li X."/>
        </authorList>
    </citation>
    <scope>NUCLEOTIDE SEQUENCE [LARGE SCALE GENOMIC DNA]</scope>
    <source>
        <strain evidence="6 7">GYP-11</strain>
    </source>
</reference>
<comment type="caution">
    <text evidence="6">The sequence shown here is derived from an EMBL/GenBank/DDBJ whole genome shotgun (WGS) entry which is preliminary data.</text>
</comment>
<dbReference type="Pfam" id="PF00877">
    <property type="entry name" value="NLPC_P60"/>
    <property type="match status" value="1"/>
</dbReference>
<dbReference type="Gene3D" id="3.90.1720.10">
    <property type="entry name" value="endopeptidase domain like (from Nostoc punctiforme)"/>
    <property type="match status" value="1"/>
</dbReference>
<feature type="domain" description="NlpC/P60" evidence="5">
    <location>
        <begin position="160"/>
        <end position="283"/>
    </location>
</feature>
<protein>
    <submittedName>
        <fullName evidence="6">SH3 domain-containing protein</fullName>
    </submittedName>
</protein>
<evidence type="ECO:0000256" key="2">
    <source>
        <dbReference type="ARBA" id="ARBA00022670"/>
    </source>
</evidence>
<evidence type="ECO:0000256" key="4">
    <source>
        <dbReference type="ARBA" id="ARBA00022807"/>
    </source>
</evidence>
<dbReference type="PANTHER" id="PTHR47359">
    <property type="entry name" value="PEPTIDOGLYCAN DL-ENDOPEPTIDASE CWLO"/>
    <property type="match status" value="1"/>
</dbReference>
<dbReference type="PANTHER" id="PTHR47359:SF3">
    <property type="entry name" value="NLP_P60 DOMAIN-CONTAINING PROTEIN-RELATED"/>
    <property type="match status" value="1"/>
</dbReference>
<evidence type="ECO:0000313" key="6">
    <source>
        <dbReference type="EMBL" id="NBG94944.1"/>
    </source>
</evidence>
<dbReference type="Gene3D" id="2.30.30.40">
    <property type="entry name" value="SH3 Domains"/>
    <property type="match status" value="1"/>
</dbReference>
<evidence type="ECO:0000259" key="5">
    <source>
        <dbReference type="PROSITE" id="PS51935"/>
    </source>
</evidence>
<evidence type="ECO:0000256" key="1">
    <source>
        <dbReference type="ARBA" id="ARBA00007074"/>
    </source>
</evidence>
<dbReference type="PROSITE" id="PS51935">
    <property type="entry name" value="NLPC_P60"/>
    <property type="match status" value="1"/>
</dbReference>
<accession>A0A845Q912</accession>
<dbReference type="EMBL" id="WXYQ01000004">
    <property type="protein sequence ID" value="NBG94944.1"/>
    <property type="molecule type" value="Genomic_DNA"/>
</dbReference>
<dbReference type="InterPro" id="IPR041382">
    <property type="entry name" value="SH3_16"/>
</dbReference>
<dbReference type="Proteomes" id="UP000470384">
    <property type="component" value="Unassembled WGS sequence"/>
</dbReference>
<comment type="similarity">
    <text evidence="1">Belongs to the peptidase C40 family.</text>
</comment>
<evidence type="ECO:0000313" key="7">
    <source>
        <dbReference type="Proteomes" id="UP000470384"/>
    </source>
</evidence>
<keyword evidence="3" id="KW-0378">Hydrolase</keyword>
<dbReference type="GO" id="GO:0008234">
    <property type="term" value="F:cysteine-type peptidase activity"/>
    <property type="evidence" value="ECO:0007669"/>
    <property type="project" value="UniProtKB-KW"/>
</dbReference>
<name>A0A845Q912_9HYPH</name>
<dbReference type="InterPro" id="IPR051794">
    <property type="entry name" value="PG_Endopeptidase_C40"/>
</dbReference>
<keyword evidence="7" id="KW-1185">Reference proteome</keyword>
<dbReference type="Pfam" id="PF18348">
    <property type="entry name" value="SH3_16"/>
    <property type="match status" value="1"/>
</dbReference>
<keyword evidence="4" id="KW-0788">Thiol protease</keyword>
<dbReference type="InterPro" id="IPR000064">
    <property type="entry name" value="NLP_P60_dom"/>
</dbReference>
<dbReference type="InterPro" id="IPR038765">
    <property type="entry name" value="Papain-like_cys_pep_sf"/>
</dbReference>
<dbReference type="AlphaFoldDB" id="A0A845Q912"/>
<dbReference type="SUPFAM" id="SSF54001">
    <property type="entry name" value="Cysteine proteinases"/>
    <property type="match status" value="1"/>
</dbReference>
<dbReference type="RefSeq" id="WP_160586992.1">
    <property type="nucleotide sequence ID" value="NZ_BMHN01000001.1"/>
</dbReference>
<dbReference type="GO" id="GO:0006508">
    <property type="term" value="P:proteolysis"/>
    <property type="evidence" value="ECO:0007669"/>
    <property type="project" value="UniProtKB-KW"/>
</dbReference>
<dbReference type="OrthoDB" id="9813368at2"/>
<gene>
    <name evidence="6" type="ORF">GTQ45_04280</name>
</gene>
<proteinExistence type="inferred from homology"/>
<dbReference type="GeneID" id="300655856"/>